<feature type="chain" id="PRO_5046792062" evidence="1">
    <location>
        <begin position="22"/>
        <end position="52"/>
    </location>
</feature>
<accession>A0ABV9KJL8</accession>
<dbReference type="EMBL" id="JBHSGI010000024">
    <property type="protein sequence ID" value="MFC4670294.1"/>
    <property type="molecule type" value="Genomic_DNA"/>
</dbReference>
<evidence type="ECO:0000313" key="3">
    <source>
        <dbReference type="Proteomes" id="UP001595973"/>
    </source>
</evidence>
<dbReference type="Proteomes" id="UP001595973">
    <property type="component" value="Unassembled WGS sequence"/>
</dbReference>
<feature type="signal peptide" evidence="1">
    <location>
        <begin position="1"/>
        <end position="21"/>
    </location>
</feature>
<gene>
    <name evidence="2" type="ORF">ACFO5X_17140</name>
</gene>
<dbReference type="RefSeq" id="WP_380719145.1">
    <property type="nucleotide sequence ID" value="NZ_JBHSGI010000024.1"/>
</dbReference>
<evidence type="ECO:0000256" key="1">
    <source>
        <dbReference type="SAM" id="SignalP"/>
    </source>
</evidence>
<keyword evidence="1" id="KW-0732">Signal</keyword>
<comment type="caution">
    <text evidence="2">The sequence shown here is derived from an EMBL/GenBank/DDBJ whole genome shotgun (WGS) entry which is preliminary data.</text>
</comment>
<organism evidence="2 3">
    <name type="scientific">Seohaeicola nanhaiensis</name>
    <dbReference type="NCBI Taxonomy" id="1387282"/>
    <lineage>
        <taxon>Bacteria</taxon>
        <taxon>Pseudomonadati</taxon>
        <taxon>Pseudomonadota</taxon>
        <taxon>Alphaproteobacteria</taxon>
        <taxon>Rhodobacterales</taxon>
        <taxon>Roseobacteraceae</taxon>
        <taxon>Seohaeicola</taxon>
    </lineage>
</organism>
<proteinExistence type="predicted"/>
<reference evidence="3" key="1">
    <citation type="journal article" date="2019" name="Int. J. Syst. Evol. Microbiol.">
        <title>The Global Catalogue of Microorganisms (GCM) 10K type strain sequencing project: providing services to taxonomists for standard genome sequencing and annotation.</title>
        <authorList>
            <consortium name="The Broad Institute Genomics Platform"/>
            <consortium name="The Broad Institute Genome Sequencing Center for Infectious Disease"/>
            <person name="Wu L."/>
            <person name="Ma J."/>
        </authorList>
    </citation>
    <scope>NUCLEOTIDE SEQUENCE [LARGE SCALE GENOMIC DNA]</scope>
    <source>
        <strain evidence="3">CGMCC 4.7283</strain>
    </source>
</reference>
<protein>
    <submittedName>
        <fullName evidence="2">Adenylosuccinate lyase</fullName>
    </submittedName>
</protein>
<name>A0ABV9KJL8_9RHOB</name>
<keyword evidence="2" id="KW-0456">Lyase</keyword>
<sequence length="52" mass="5415">MTFRIALTTLALALAPVASLAQCLGHDQKAQSCAAGHAWDDATKSCVKQITS</sequence>
<dbReference type="GO" id="GO:0016829">
    <property type="term" value="F:lyase activity"/>
    <property type="evidence" value="ECO:0007669"/>
    <property type="project" value="UniProtKB-KW"/>
</dbReference>
<evidence type="ECO:0000313" key="2">
    <source>
        <dbReference type="EMBL" id="MFC4670294.1"/>
    </source>
</evidence>
<keyword evidence="3" id="KW-1185">Reference proteome</keyword>